<evidence type="ECO:0000313" key="2">
    <source>
        <dbReference type="Proteomes" id="UP000019202"/>
    </source>
</evidence>
<name>W1ITY1_9GAMM</name>
<accession>W1ITY1</accession>
<sequence>MENNEFEQPYYNWKIIEFISACHQLSKSVIILKRGNLAISPKTPTSRVLNKIINNVQDSIDDNIYSERKDFHLNNKSVLDSDLHIYTSILYKFNIINKHLKRIDSSMEKFNTSLNSWWPIISDIRGYSNDAVMELNLARKEIEGFKTDHVLIDKLISTKKFIDTFKAKSKSEDAVLLRKASLEFKEEINELDDVLAKVKIQSQTLIRQIAKAKLYLNNGGDTSEFINNIERYHLRPSEHINNNIVPAPAPAGVTIAMLCVGIVGLLFTSIIAERNLENAADSYNVVLEQSSRKTKNLFKSQQEFLISHVINNGLLNLSDALYGIKLYYQDIIVHILSKVKDLEDMMKGMKGALERNDWKNVSKVIKPIIKENYSKYESENLITLITTLIGLLSSGAAYKEIELNQ</sequence>
<dbReference type="Proteomes" id="UP000019202">
    <property type="component" value="Unassembled WGS sequence"/>
</dbReference>
<comment type="caution">
    <text evidence="1">The sequence shown here is derived from an EMBL/GenBank/DDBJ whole genome shotgun (WGS) entry which is preliminary data.</text>
</comment>
<reference evidence="1" key="1">
    <citation type="submission" date="2013-11" db="EMBL/GenBank/DDBJ databases">
        <title>Draft genome sequence and annotation of the entomopathogenic bacteria, Xenorhabdus cabanillasi strain JM26 and Xenorhabdus szentirmai strain DSM 16338.</title>
        <authorList>
            <person name="Gualtieri M."/>
            <person name="Ogier J.C."/>
            <person name="Pages S."/>
            <person name="Givaudan A."/>
            <person name="Gaudriault S."/>
        </authorList>
    </citation>
    <scope>NUCLEOTIDE SEQUENCE [LARGE SCALE GENOMIC DNA]</scope>
    <source>
        <strain evidence="1">DSM 16338</strain>
    </source>
</reference>
<gene>
    <name evidence="1" type="ORF">XSR1_100119</name>
</gene>
<dbReference type="AlphaFoldDB" id="W1ITY1"/>
<dbReference type="RefSeq" id="WP_038234352.1">
    <property type="nucleotide sequence ID" value="NZ_CAWLWS010000002.1"/>
</dbReference>
<organism evidence="1 2">
    <name type="scientific">Xenorhabdus szentirmaii DSM 16338</name>
    <dbReference type="NCBI Taxonomy" id="1427518"/>
    <lineage>
        <taxon>Bacteria</taxon>
        <taxon>Pseudomonadati</taxon>
        <taxon>Pseudomonadota</taxon>
        <taxon>Gammaproteobacteria</taxon>
        <taxon>Enterobacterales</taxon>
        <taxon>Morganellaceae</taxon>
        <taxon>Xenorhabdus</taxon>
    </lineage>
</organism>
<keyword evidence="2" id="KW-1185">Reference proteome</keyword>
<evidence type="ECO:0000313" key="1">
    <source>
        <dbReference type="EMBL" id="CDL81076.1"/>
    </source>
</evidence>
<proteinExistence type="predicted"/>
<protein>
    <submittedName>
        <fullName evidence="1">Uncharacterized protein</fullName>
    </submittedName>
</protein>
<dbReference type="EMBL" id="CBXF010000002">
    <property type="protein sequence ID" value="CDL81076.1"/>
    <property type="molecule type" value="Genomic_DNA"/>
</dbReference>